<accession>A0A9Q7SD78</accession>
<name>A0A9Q7SD78_9MYCO</name>
<evidence type="ECO:0000313" key="2">
    <source>
        <dbReference type="Proteomes" id="UP000185183"/>
    </source>
</evidence>
<gene>
    <name evidence="1" type="ORF">SAMEA2275694_01862</name>
</gene>
<organism evidence="1 2">
    <name type="scientific">Mycobacteroides abscessus subsp. bolletii</name>
    <dbReference type="NCBI Taxonomy" id="319705"/>
    <lineage>
        <taxon>Bacteria</taxon>
        <taxon>Bacillati</taxon>
        <taxon>Actinomycetota</taxon>
        <taxon>Actinomycetes</taxon>
        <taxon>Mycobacteriales</taxon>
        <taxon>Mycobacteriaceae</taxon>
        <taxon>Mycobacteroides</taxon>
        <taxon>Mycobacteroides abscessus</taxon>
    </lineage>
</organism>
<dbReference type="EMBL" id="FSFA01000002">
    <property type="protein sequence ID" value="SHX21266.1"/>
    <property type="molecule type" value="Genomic_DNA"/>
</dbReference>
<sequence>MLGAPSGAVGAAYGVQSGSESLMSEAILPRKPAFGDPVMAAPW</sequence>
<reference evidence="1 2" key="1">
    <citation type="submission" date="2016-11" db="EMBL/GenBank/DDBJ databases">
        <authorList>
            <consortium name="Pathogen Informatics"/>
        </authorList>
    </citation>
    <scope>NUCLEOTIDE SEQUENCE [LARGE SCALE GENOMIC DNA]</scope>
    <source>
        <strain evidence="1 2">968</strain>
    </source>
</reference>
<protein>
    <submittedName>
        <fullName evidence="1">Uncharacterized protein</fullName>
    </submittedName>
</protein>
<evidence type="ECO:0000313" key="1">
    <source>
        <dbReference type="EMBL" id="SHX21266.1"/>
    </source>
</evidence>
<dbReference type="AlphaFoldDB" id="A0A9Q7SD78"/>
<comment type="caution">
    <text evidence="1">The sequence shown here is derived from an EMBL/GenBank/DDBJ whole genome shotgun (WGS) entry which is preliminary data.</text>
</comment>
<proteinExistence type="predicted"/>
<dbReference type="Proteomes" id="UP000185183">
    <property type="component" value="Unassembled WGS sequence"/>
</dbReference>